<keyword evidence="5" id="KW-0804">Transcription</keyword>
<dbReference type="InterPro" id="IPR011006">
    <property type="entry name" value="CheY-like_superfamily"/>
</dbReference>
<feature type="domain" description="OmpR/PhoB-type" evidence="9">
    <location>
        <begin position="122"/>
        <end position="219"/>
    </location>
</feature>
<dbReference type="InterPro" id="IPR016032">
    <property type="entry name" value="Sig_transdc_resp-reg_C-effctor"/>
</dbReference>
<organism evidence="10 11">
    <name type="scientific">Shewanella decolorationis</name>
    <dbReference type="NCBI Taxonomy" id="256839"/>
    <lineage>
        <taxon>Bacteria</taxon>
        <taxon>Pseudomonadati</taxon>
        <taxon>Pseudomonadota</taxon>
        <taxon>Gammaproteobacteria</taxon>
        <taxon>Alteromonadales</taxon>
        <taxon>Shewanellaceae</taxon>
        <taxon>Shewanella</taxon>
    </lineage>
</organism>
<dbReference type="PROSITE" id="PS50110">
    <property type="entry name" value="RESPONSE_REGULATORY"/>
    <property type="match status" value="1"/>
</dbReference>
<dbReference type="GO" id="GO:0006355">
    <property type="term" value="P:regulation of DNA-templated transcription"/>
    <property type="evidence" value="ECO:0007669"/>
    <property type="project" value="InterPro"/>
</dbReference>
<evidence type="ECO:0000313" key="11">
    <source>
        <dbReference type="Proteomes" id="UP000321124"/>
    </source>
</evidence>
<evidence type="ECO:0000313" key="10">
    <source>
        <dbReference type="EMBL" id="QDZ92750.1"/>
    </source>
</evidence>
<dbReference type="EMBL" id="CP031775">
    <property type="protein sequence ID" value="QDZ92750.1"/>
    <property type="molecule type" value="Genomic_DNA"/>
</dbReference>
<dbReference type="GO" id="GO:0000976">
    <property type="term" value="F:transcription cis-regulatory region binding"/>
    <property type="evidence" value="ECO:0007669"/>
    <property type="project" value="TreeGrafter"/>
</dbReference>
<feature type="modified residue" description="4-aspartylphosphate" evidence="6">
    <location>
        <position position="51"/>
    </location>
</feature>
<evidence type="ECO:0000256" key="5">
    <source>
        <dbReference type="ARBA" id="ARBA00023163"/>
    </source>
</evidence>
<dbReference type="Pfam" id="PF00072">
    <property type="entry name" value="Response_reg"/>
    <property type="match status" value="1"/>
</dbReference>
<evidence type="ECO:0000259" key="9">
    <source>
        <dbReference type="PROSITE" id="PS51755"/>
    </source>
</evidence>
<dbReference type="PROSITE" id="PS51755">
    <property type="entry name" value="OMPR_PHOB"/>
    <property type="match status" value="1"/>
</dbReference>
<evidence type="ECO:0000256" key="1">
    <source>
        <dbReference type="ARBA" id="ARBA00022553"/>
    </source>
</evidence>
<dbReference type="AlphaFoldDB" id="A0A5B8R1K1"/>
<dbReference type="CDD" id="cd17624">
    <property type="entry name" value="REC_OmpR_PmrA-like"/>
    <property type="match status" value="1"/>
</dbReference>
<dbReference type="SMART" id="SM00448">
    <property type="entry name" value="REC"/>
    <property type="match status" value="1"/>
</dbReference>
<reference evidence="10 11" key="1">
    <citation type="journal article" date="2019" name="Ecotoxicol. Environ. Saf.">
        <title>Microbial characterization of heavy metal resistant bacterial strains isolated from an electroplating wastewater treatment plant.</title>
        <authorList>
            <person name="Cai X."/>
            <person name="Zheng X."/>
            <person name="Zhang D."/>
            <person name="Iqbal W."/>
            <person name="Liu C."/>
            <person name="Yang B."/>
            <person name="Zhao X."/>
            <person name="Lu X."/>
            <person name="Mao Y."/>
        </authorList>
    </citation>
    <scope>NUCLEOTIDE SEQUENCE [LARGE SCALE GENOMIC DNA]</scope>
    <source>
        <strain evidence="10 11">Ni1-3</strain>
    </source>
</reference>
<dbReference type="RefSeq" id="WP_208660558.1">
    <property type="nucleotide sequence ID" value="NZ_CP031775.2"/>
</dbReference>
<dbReference type="PANTHER" id="PTHR48111:SF22">
    <property type="entry name" value="REGULATOR OF RPOS"/>
    <property type="match status" value="1"/>
</dbReference>
<sequence length="225" mass="25493">MLVLLVEDNRLLSNNIIQYLELSGIECDYAFNLAQADMLISQQQFDAIILDLNLPDGDGIEACERWKSQCITSPVIMLTARSSLNDRLSGFAVGADDYLVKPFAMEELVARLKVVAQRRPAPQRLIIGDLEIDFANHMVYRQGQLLALSKTGWQILALLARRSPETVTREEIERMLWPDCAPDSDSLRSHIHLLRRVIDRPFERQILHTIRGVGLSLRDEINASA</sequence>
<evidence type="ECO:0000259" key="8">
    <source>
        <dbReference type="PROSITE" id="PS50110"/>
    </source>
</evidence>
<dbReference type="Gene3D" id="1.10.10.10">
    <property type="entry name" value="Winged helix-like DNA-binding domain superfamily/Winged helix DNA-binding domain"/>
    <property type="match status" value="1"/>
</dbReference>
<dbReference type="CDD" id="cd00383">
    <property type="entry name" value="trans_reg_C"/>
    <property type="match status" value="1"/>
</dbReference>
<dbReference type="SMART" id="SM00862">
    <property type="entry name" value="Trans_reg_C"/>
    <property type="match status" value="1"/>
</dbReference>
<dbReference type="Gene3D" id="3.40.50.2300">
    <property type="match status" value="1"/>
</dbReference>
<dbReference type="InterPro" id="IPR001867">
    <property type="entry name" value="OmpR/PhoB-type_DNA-bd"/>
</dbReference>
<evidence type="ECO:0000256" key="6">
    <source>
        <dbReference type="PROSITE-ProRule" id="PRU00169"/>
    </source>
</evidence>
<dbReference type="Proteomes" id="UP000321124">
    <property type="component" value="Chromosome"/>
</dbReference>
<dbReference type="SUPFAM" id="SSF46894">
    <property type="entry name" value="C-terminal effector domain of the bipartite response regulators"/>
    <property type="match status" value="1"/>
</dbReference>
<dbReference type="GO" id="GO:0000156">
    <property type="term" value="F:phosphorelay response regulator activity"/>
    <property type="evidence" value="ECO:0007669"/>
    <property type="project" value="TreeGrafter"/>
</dbReference>
<dbReference type="Gene3D" id="6.10.250.690">
    <property type="match status" value="1"/>
</dbReference>
<dbReference type="KEGG" id="sdeo:D0436_21035"/>
<dbReference type="FunFam" id="1.10.10.10:FF:000058">
    <property type="entry name" value="DNA-binding response OmpR family regulator"/>
    <property type="match status" value="1"/>
</dbReference>
<keyword evidence="2" id="KW-0902">Two-component regulatory system</keyword>
<keyword evidence="4 7" id="KW-0238">DNA-binding</keyword>
<dbReference type="PANTHER" id="PTHR48111">
    <property type="entry name" value="REGULATOR OF RPOS"/>
    <property type="match status" value="1"/>
</dbReference>
<dbReference type="InterPro" id="IPR039420">
    <property type="entry name" value="WalR-like"/>
</dbReference>
<feature type="domain" description="Response regulatory" evidence="8">
    <location>
        <begin position="2"/>
        <end position="116"/>
    </location>
</feature>
<dbReference type="InterPro" id="IPR036388">
    <property type="entry name" value="WH-like_DNA-bd_sf"/>
</dbReference>
<accession>A0A5B8R1K1</accession>
<evidence type="ECO:0000256" key="2">
    <source>
        <dbReference type="ARBA" id="ARBA00023012"/>
    </source>
</evidence>
<dbReference type="GO" id="GO:0005829">
    <property type="term" value="C:cytosol"/>
    <property type="evidence" value="ECO:0007669"/>
    <property type="project" value="TreeGrafter"/>
</dbReference>
<dbReference type="GO" id="GO:0032993">
    <property type="term" value="C:protein-DNA complex"/>
    <property type="evidence" value="ECO:0007669"/>
    <property type="project" value="TreeGrafter"/>
</dbReference>
<feature type="DNA-binding region" description="OmpR/PhoB-type" evidence="7">
    <location>
        <begin position="122"/>
        <end position="219"/>
    </location>
</feature>
<proteinExistence type="predicted"/>
<dbReference type="SUPFAM" id="SSF52172">
    <property type="entry name" value="CheY-like"/>
    <property type="match status" value="1"/>
</dbReference>
<keyword evidence="3" id="KW-0805">Transcription regulation</keyword>
<name>A0A5B8R1K1_9GAMM</name>
<evidence type="ECO:0000256" key="3">
    <source>
        <dbReference type="ARBA" id="ARBA00023015"/>
    </source>
</evidence>
<protein>
    <submittedName>
        <fullName evidence="10">Response regulator transcription factor</fullName>
    </submittedName>
</protein>
<dbReference type="Pfam" id="PF00486">
    <property type="entry name" value="Trans_reg_C"/>
    <property type="match status" value="1"/>
</dbReference>
<evidence type="ECO:0000256" key="7">
    <source>
        <dbReference type="PROSITE-ProRule" id="PRU01091"/>
    </source>
</evidence>
<keyword evidence="1 6" id="KW-0597">Phosphoprotein</keyword>
<gene>
    <name evidence="10" type="ORF">D0436_21035</name>
</gene>
<dbReference type="InterPro" id="IPR001789">
    <property type="entry name" value="Sig_transdc_resp-reg_receiver"/>
</dbReference>
<evidence type="ECO:0000256" key="4">
    <source>
        <dbReference type="ARBA" id="ARBA00023125"/>
    </source>
</evidence>